<dbReference type="Gene3D" id="3.40.640.10">
    <property type="entry name" value="Type I PLP-dependent aspartate aminotransferase-like (Major domain)"/>
    <property type="match status" value="1"/>
</dbReference>
<dbReference type="SUPFAM" id="SSF53383">
    <property type="entry name" value="PLP-dependent transferases"/>
    <property type="match status" value="1"/>
</dbReference>
<dbReference type="InterPro" id="IPR015424">
    <property type="entry name" value="PyrdxlP-dep_Trfase"/>
</dbReference>
<protein>
    <submittedName>
        <fullName evidence="4">Acetylornithine aminotransferase</fullName>
    </submittedName>
</protein>
<name>A0ABR4HFT3_9EURO</name>
<dbReference type="InterPro" id="IPR005814">
    <property type="entry name" value="Aminotrans_3"/>
</dbReference>
<keyword evidence="4" id="KW-0808">Transferase</keyword>
<evidence type="ECO:0000256" key="1">
    <source>
        <dbReference type="ARBA" id="ARBA00001933"/>
    </source>
</evidence>
<dbReference type="PANTHER" id="PTHR43713:SF3">
    <property type="entry name" value="GLUTAMATE-1-SEMIALDEHYDE 2,1-AMINOMUTASE 1, CHLOROPLASTIC-RELATED"/>
    <property type="match status" value="1"/>
</dbReference>
<organism evidence="4 5">
    <name type="scientific">Aspergillus granulosus</name>
    <dbReference type="NCBI Taxonomy" id="176169"/>
    <lineage>
        <taxon>Eukaryota</taxon>
        <taxon>Fungi</taxon>
        <taxon>Dikarya</taxon>
        <taxon>Ascomycota</taxon>
        <taxon>Pezizomycotina</taxon>
        <taxon>Eurotiomycetes</taxon>
        <taxon>Eurotiomycetidae</taxon>
        <taxon>Eurotiales</taxon>
        <taxon>Aspergillaceae</taxon>
        <taxon>Aspergillus</taxon>
        <taxon>Aspergillus subgen. Nidulantes</taxon>
    </lineage>
</organism>
<evidence type="ECO:0000313" key="5">
    <source>
        <dbReference type="Proteomes" id="UP001610334"/>
    </source>
</evidence>
<dbReference type="Gene3D" id="3.90.1150.10">
    <property type="entry name" value="Aspartate Aminotransferase, domain 1"/>
    <property type="match status" value="1"/>
</dbReference>
<keyword evidence="5" id="KW-1185">Reference proteome</keyword>
<comment type="cofactor">
    <cofactor evidence="1">
        <name>pyridoxal 5'-phosphate</name>
        <dbReference type="ChEBI" id="CHEBI:597326"/>
    </cofactor>
</comment>
<dbReference type="EMBL" id="JBFXLT010000035">
    <property type="protein sequence ID" value="KAL2814185.1"/>
    <property type="molecule type" value="Genomic_DNA"/>
</dbReference>
<proteinExistence type="inferred from homology"/>
<gene>
    <name evidence="4" type="ORF">BJX63DRAFT_442627</name>
</gene>
<comment type="similarity">
    <text evidence="3">Belongs to the class-III pyridoxal-phosphate-dependent aminotransferase family.</text>
</comment>
<accession>A0ABR4HFT3</accession>
<keyword evidence="2 3" id="KW-0663">Pyridoxal phosphate</keyword>
<sequence length="429" mass="46049">MTSNSVVQNLEAVPKALQKKLEDAVANFVSQNPSSKKAIGRASESLPGGTTRAVLESDPFPLVVSSGSGSTLTSIDGESYVDFVSDFTAGLFGHSHPDLQKAITQAAQNGFSLGAVTELEAQLSESIKDRFQSIDLIRYCNSGTEANTYAIGTALAYTNRKKVLVFDHAYHGGCLSFGEAKNELNVPYDFVVGTYGDIEKTRAVLSFDIGAIIIEPMQSAGGMRPAGKEFLVFLREAANTLGAVLIFDEVVTSRLDFHGLQGVVGVTPDMTTLGKYLGGGLSFGAFGGKKEIMAQFDGQSDSRRKLSHSGTFNNNIFTMTAAVAASKIVTKERINQLNALGDKVRQGIAAIVNDAGKPGQVIPLGVGSCVGIYFPGEDGNLLRELCFFYLLSKGLWIGRRGFLALNFAHDEADIDRFLESFREFLVVYT</sequence>
<dbReference type="InterPro" id="IPR015422">
    <property type="entry name" value="PyrdxlP-dep_Trfase_small"/>
</dbReference>
<dbReference type="InterPro" id="IPR015421">
    <property type="entry name" value="PyrdxlP-dep_Trfase_major"/>
</dbReference>
<evidence type="ECO:0000256" key="3">
    <source>
        <dbReference type="RuleBase" id="RU003560"/>
    </source>
</evidence>
<comment type="caution">
    <text evidence="4">The sequence shown here is derived from an EMBL/GenBank/DDBJ whole genome shotgun (WGS) entry which is preliminary data.</text>
</comment>
<keyword evidence="4" id="KW-0032">Aminotransferase</keyword>
<dbReference type="GO" id="GO:0008483">
    <property type="term" value="F:transaminase activity"/>
    <property type="evidence" value="ECO:0007669"/>
    <property type="project" value="UniProtKB-KW"/>
</dbReference>
<reference evidence="4 5" key="1">
    <citation type="submission" date="2024-07" db="EMBL/GenBank/DDBJ databases">
        <title>Section-level genome sequencing and comparative genomics of Aspergillus sections Usti and Cavernicolus.</title>
        <authorList>
            <consortium name="Lawrence Berkeley National Laboratory"/>
            <person name="Nybo J.L."/>
            <person name="Vesth T.C."/>
            <person name="Theobald S."/>
            <person name="Frisvad J.C."/>
            <person name="Larsen T.O."/>
            <person name="Kjaerboelling I."/>
            <person name="Rothschild-Mancinelli K."/>
            <person name="Lyhne E.K."/>
            <person name="Kogle M.E."/>
            <person name="Barry K."/>
            <person name="Clum A."/>
            <person name="Na H."/>
            <person name="Ledsgaard L."/>
            <person name="Lin J."/>
            <person name="Lipzen A."/>
            <person name="Kuo A."/>
            <person name="Riley R."/>
            <person name="Mondo S."/>
            <person name="Labutti K."/>
            <person name="Haridas S."/>
            <person name="Pangalinan J."/>
            <person name="Salamov A.A."/>
            <person name="Simmons B.A."/>
            <person name="Magnuson J.K."/>
            <person name="Chen J."/>
            <person name="Drula E."/>
            <person name="Henrissat B."/>
            <person name="Wiebenga A."/>
            <person name="Lubbers R.J."/>
            <person name="Gomes A.C."/>
            <person name="Makela M.R."/>
            <person name="Stajich J."/>
            <person name="Grigoriev I.V."/>
            <person name="Mortensen U.H."/>
            <person name="De Vries R.P."/>
            <person name="Baker S.E."/>
            <person name="Andersen M.R."/>
        </authorList>
    </citation>
    <scope>NUCLEOTIDE SEQUENCE [LARGE SCALE GENOMIC DNA]</scope>
    <source>
        <strain evidence="4 5">CBS 588.65</strain>
    </source>
</reference>
<evidence type="ECO:0000313" key="4">
    <source>
        <dbReference type="EMBL" id="KAL2814185.1"/>
    </source>
</evidence>
<dbReference type="Proteomes" id="UP001610334">
    <property type="component" value="Unassembled WGS sequence"/>
</dbReference>
<dbReference type="PANTHER" id="PTHR43713">
    <property type="entry name" value="GLUTAMATE-1-SEMIALDEHYDE 2,1-AMINOMUTASE"/>
    <property type="match status" value="1"/>
</dbReference>
<evidence type="ECO:0000256" key="2">
    <source>
        <dbReference type="ARBA" id="ARBA00022898"/>
    </source>
</evidence>
<dbReference type="Pfam" id="PF00202">
    <property type="entry name" value="Aminotran_3"/>
    <property type="match status" value="1"/>
</dbReference>